<sequence>MRCASTPPEEREVGQDAGPADPIKGGMGQASCTLVR</sequence>
<comment type="caution">
    <text evidence="2">The sequence shown here is derived from an EMBL/GenBank/DDBJ whole genome shotgun (WGS) entry which is preliminary data.</text>
</comment>
<evidence type="ECO:0000256" key="1">
    <source>
        <dbReference type="SAM" id="MobiDB-lite"/>
    </source>
</evidence>
<evidence type="ECO:0000313" key="3">
    <source>
        <dbReference type="Proteomes" id="UP000003639"/>
    </source>
</evidence>
<dbReference type="EMBL" id="AAXG02000007">
    <property type="protein sequence ID" value="EDN01132.1"/>
    <property type="molecule type" value="Genomic_DNA"/>
</dbReference>
<evidence type="ECO:0000313" key="2">
    <source>
        <dbReference type="EMBL" id="EDN01132.1"/>
    </source>
</evidence>
<organism evidence="2 3">
    <name type="scientific">Pseudoflavonifractor capillosus ATCC 29799</name>
    <dbReference type="NCBI Taxonomy" id="411467"/>
    <lineage>
        <taxon>Bacteria</taxon>
        <taxon>Bacillati</taxon>
        <taxon>Bacillota</taxon>
        <taxon>Clostridia</taxon>
        <taxon>Eubacteriales</taxon>
        <taxon>Oscillospiraceae</taxon>
        <taxon>Pseudoflavonifractor</taxon>
    </lineage>
</organism>
<feature type="region of interest" description="Disordered" evidence="1">
    <location>
        <begin position="1"/>
        <end position="36"/>
    </location>
</feature>
<name>A6NS94_9FIRM</name>
<accession>A6NS94</accession>
<dbReference type="STRING" id="411467.BACCAP_01073"/>
<reference evidence="2 3" key="2">
    <citation type="submission" date="2007-06" db="EMBL/GenBank/DDBJ databases">
        <title>Draft genome sequence of Pseudoflavonifractor capillosus ATCC 29799.</title>
        <authorList>
            <person name="Sudarsanam P."/>
            <person name="Ley R."/>
            <person name="Guruge J."/>
            <person name="Turnbaugh P.J."/>
            <person name="Mahowald M."/>
            <person name="Liep D."/>
            <person name="Gordon J."/>
        </authorList>
    </citation>
    <scope>NUCLEOTIDE SEQUENCE [LARGE SCALE GENOMIC DNA]</scope>
    <source>
        <strain evidence="2 3">ATCC 29799</strain>
    </source>
</reference>
<gene>
    <name evidence="2" type="ORF">BACCAP_01073</name>
</gene>
<dbReference type="Proteomes" id="UP000003639">
    <property type="component" value="Unassembled WGS sequence"/>
</dbReference>
<dbReference type="AlphaFoldDB" id="A6NS94"/>
<proteinExistence type="predicted"/>
<reference evidence="2 3" key="1">
    <citation type="submission" date="2007-04" db="EMBL/GenBank/DDBJ databases">
        <authorList>
            <person name="Fulton L."/>
            <person name="Clifton S."/>
            <person name="Fulton B."/>
            <person name="Xu J."/>
            <person name="Minx P."/>
            <person name="Pepin K.H."/>
            <person name="Johnson M."/>
            <person name="Thiruvilangam P."/>
            <person name="Bhonagiri V."/>
            <person name="Nash W.E."/>
            <person name="Mardis E.R."/>
            <person name="Wilson R.K."/>
        </authorList>
    </citation>
    <scope>NUCLEOTIDE SEQUENCE [LARGE SCALE GENOMIC DNA]</scope>
    <source>
        <strain evidence="2 3">ATCC 29799</strain>
    </source>
</reference>
<protein>
    <submittedName>
        <fullName evidence="2">Uncharacterized protein</fullName>
    </submittedName>
</protein>
<keyword evidence="3" id="KW-1185">Reference proteome</keyword>